<dbReference type="AlphaFoldDB" id="C0QCU9"/>
<evidence type="ECO:0000313" key="1">
    <source>
        <dbReference type="EMBL" id="ACN17181.1"/>
    </source>
</evidence>
<proteinExistence type="predicted"/>
<sequence length="288" mass="33035">MTVAFKHIAWNGISLDLPMDWQVATLGVDHLFLEDNNGPALEITWAGKFQPGRLEVLMARFVLRAQQRFSMAVVPLTLPLDRVTLGAEMDLAWFSWAAHPSRGKGVLMGCSQCRRLFILRFFTGVENLSDSLVEKVVFSFKENCGKGPGHWKLFGLELTTPDGFKLSNYSFRPGSFMMDFKARFQSLTAYSWGPAAFLLLTDNLEAFARKRVDLPDIAPREERCDHDPFLAWDWEGVAWPLVFLRQRQAFRVHHNRRNNRIIGLRSRSRGRYGAVPWNLERLMKGCLD</sequence>
<name>C0QCU9_DESAH</name>
<evidence type="ECO:0000313" key="2">
    <source>
        <dbReference type="Proteomes" id="UP000000442"/>
    </source>
</evidence>
<dbReference type="EMBL" id="CP001087">
    <property type="protein sequence ID" value="ACN17181.1"/>
    <property type="molecule type" value="Genomic_DNA"/>
</dbReference>
<keyword evidence="2" id="KW-1185">Reference proteome</keyword>
<dbReference type="OrthoDB" id="5445923at2"/>
<protein>
    <submittedName>
        <fullName evidence="1">Uncharacterized protein</fullName>
    </submittedName>
</protein>
<organism evidence="1 2">
    <name type="scientific">Desulforapulum autotrophicum (strain ATCC 43914 / DSM 3382 / VKM B-1955 / HRM2)</name>
    <name type="common">Desulfobacterium autotrophicum</name>
    <dbReference type="NCBI Taxonomy" id="177437"/>
    <lineage>
        <taxon>Bacteria</taxon>
        <taxon>Pseudomonadati</taxon>
        <taxon>Thermodesulfobacteriota</taxon>
        <taxon>Desulfobacteria</taxon>
        <taxon>Desulfobacterales</taxon>
        <taxon>Desulfobacteraceae</taxon>
        <taxon>Desulforapulum</taxon>
    </lineage>
</organism>
<dbReference type="eggNOG" id="ENOG5032V6Y">
    <property type="taxonomic scope" value="Bacteria"/>
</dbReference>
<dbReference type="Proteomes" id="UP000000442">
    <property type="component" value="Chromosome"/>
</dbReference>
<dbReference type="HOGENOM" id="CLU_965499_0_0_7"/>
<accession>C0QCU9</accession>
<dbReference type="KEGG" id="dat:HRM2_41240"/>
<gene>
    <name evidence="1" type="ordered locus">HRM2_41240</name>
</gene>
<reference evidence="1 2" key="1">
    <citation type="journal article" date="2009" name="Environ. Microbiol.">
        <title>Genome sequence of Desulfobacterium autotrophicum HRM2, a marine sulfate reducer oxidizing organic carbon completely to carbon dioxide.</title>
        <authorList>
            <person name="Strittmatter A.W."/>
            <person name="Liesegang H."/>
            <person name="Rabus R."/>
            <person name="Decker I."/>
            <person name="Amann J."/>
            <person name="Andres S."/>
            <person name="Henne A."/>
            <person name="Fricke W.F."/>
            <person name="Martinez-Arias R."/>
            <person name="Bartels D."/>
            <person name="Goesmann A."/>
            <person name="Krause L."/>
            <person name="Puehler A."/>
            <person name="Klenk H.P."/>
            <person name="Richter M."/>
            <person name="Schuler M."/>
            <person name="Gloeckner F.O."/>
            <person name="Meyerdierks A."/>
            <person name="Gottschalk G."/>
            <person name="Amann R."/>
        </authorList>
    </citation>
    <scope>NUCLEOTIDE SEQUENCE [LARGE SCALE GENOMIC DNA]</scope>
    <source>
        <strain evidence="2">ATCC 43914 / DSM 3382 / HRM2</strain>
    </source>
</reference>
<dbReference type="STRING" id="177437.HRM2_41240"/>
<dbReference type="RefSeq" id="WP_015905914.1">
    <property type="nucleotide sequence ID" value="NC_012108.1"/>
</dbReference>